<keyword evidence="2" id="KW-1185">Reference proteome</keyword>
<reference evidence="3" key="1">
    <citation type="submission" date="2016-06" db="UniProtKB">
        <authorList>
            <consortium name="WormBaseParasite"/>
        </authorList>
    </citation>
    <scope>IDENTIFICATION</scope>
</reference>
<sequence>MLRFAPAVTTKTSLQDCVSNVTIGHISASSERLQVLKLAYHILRLAPRNFPTALVQALVSSCLTPLQGATASSVVDRVMGAGNVLAAVNVNNRSGVPTHPPPAEAPALLPVSRTASKYEAVADDPHIHACLLILVEFGKFRPTDGLISAASACDWSNIVPFTLFSLCYVLKNESSFSRIVTEFHDTMAVGSRGRKQCFHIRVLPAMFPWMY</sequence>
<organism evidence="3">
    <name type="scientific">Schistocephalus solidus</name>
    <name type="common">Tapeworm</name>
    <dbReference type="NCBI Taxonomy" id="70667"/>
    <lineage>
        <taxon>Eukaryota</taxon>
        <taxon>Metazoa</taxon>
        <taxon>Spiralia</taxon>
        <taxon>Lophotrochozoa</taxon>
        <taxon>Platyhelminthes</taxon>
        <taxon>Cestoda</taxon>
        <taxon>Eucestoda</taxon>
        <taxon>Diphyllobothriidea</taxon>
        <taxon>Diphyllobothriidae</taxon>
        <taxon>Schistocephalus</taxon>
    </lineage>
</organism>
<dbReference type="Proteomes" id="UP000275846">
    <property type="component" value="Unassembled WGS sequence"/>
</dbReference>
<name>A0A183SY02_SCHSO</name>
<dbReference type="WBParaSite" id="SSLN_0000944901-mRNA-1">
    <property type="protein sequence ID" value="SSLN_0000944901-mRNA-1"/>
    <property type="gene ID" value="SSLN_0000944901"/>
</dbReference>
<evidence type="ECO:0000313" key="2">
    <source>
        <dbReference type="Proteomes" id="UP000275846"/>
    </source>
</evidence>
<reference evidence="1 2" key="2">
    <citation type="submission" date="2018-11" db="EMBL/GenBank/DDBJ databases">
        <authorList>
            <consortium name="Pathogen Informatics"/>
        </authorList>
    </citation>
    <scope>NUCLEOTIDE SEQUENCE [LARGE SCALE GENOMIC DNA]</scope>
    <source>
        <strain evidence="1 2">NST_G2</strain>
    </source>
</reference>
<gene>
    <name evidence="1" type="ORF">SSLN_LOCUS9100</name>
</gene>
<proteinExistence type="predicted"/>
<evidence type="ECO:0000313" key="3">
    <source>
        <dbReference type="WBParaSite" id="SSLN_0000944901-mRNA-1"/>
    </source>
</evidence>
<dbReference type="EMBL" id="UYSU01035036">
    <property type="protein sequence ID" value="VDL95485.1"/>
    <property type="molecule type" value="Genomic_DNA"/>
</dbReference>
<accession>A0A183SY02</accession>
<evidence type="ECO:0000313" key="1">
    <source>
        <dbReference type="EMBL" id="VDL95485.1"/>
    </source>
</evidence>
<protein>
    <submittedName>
        <fullName evidence="3">Adaptin_N domain-containing protein</fullName>
    </submittedName>
</protein>
<dbReference type="AlphaFoldDB" id="A0A183SY02"/>